<dbReference type="InterPro" id="IPR011009">
    <property type="entry name" value="Kinase-like_dom_sf"/>
</dbReference>
<dbReference type="Gene3D" id="3.30.200.20">
    <property type="entry name" value="Phosphorylase Kinase, domain 1"/>
    <property type="match status" value="1"/>
</dbReference>
<dbReference type="PANTHER" id="PTHR43289:SF6">
    <property type="entry name" value="SERINE_THREONINE-PROTEIN KINASE NEKL-3"/>
    <property type="match status" value="1"/>
</dbReference>
<dbReference type="InterPro" id="IPR000719">
    <property type="entry name" value="Prot_kinase_dom"/>
</dbReference>
<dbReference type="Pfam" id="PF00069">
    <property type="entry name" value="Pkinase"/>
    <property type="match status" value="1"/>
</dbReference>
<dbReference type="EC" id="2.7.11.1" evidence="1"/>
<dbReference type="PROSITE" id="PS00108">
    <property type="entry name" value="PROTEIN_KINASE_ST"/>
    <property type="match status" value="1"/>
</dbReference>
<feature type="domain" description="Protein kinase" evidence="8">
    <location>
        <begin position="14"/>
        <end position="280"/>
    </location>
</feature>
<dbReference type="PANTHER" id="PTHR43289">
    <property type="entry name" value="MITOGEN-ACTIVATED PROTEIN KINASE KINASE KINASE 20-RELATED"/>
    <property type="match status" value="1"/>
</dbReference>
<dbReference type="InterPro" id="IPR008271">
    <property type="entry name" value="Ser/Thr_kinase_AS"/>
</dbReference>
<evidence type="ECO:0000256" key="7">
    <source>
        <dbReference type="PROSITE-ProRule" id="PRU10141"/>
    </source>
</evidence>
<reference evidence="9 10" key="1">
    <citation type="submission" date="2020-08" db="EMBL/GenBank/DDBJ databases">
        <title>Genomic Encyclopedia of Type Strains, Phase III (KMG-III): the genomes of soil and plant-associated and newly described type strains.</title>
        <authorList>
            <person name="Whitman W."/>
        </authorList>
    </citation>
    <scope>NUCLEOTIDE SEQUENCE [LARGE SCALE GENOMIC DNA]</scope>
    <source>
        <strain evidence="9 10">CECT 8960</strain>
    </source>
</reference>
<dbReference type="CDD" id="cd14014">
    <property type="entry name" value="STKc_PknB_like"/>
    <property type="match status" value="1"/>
</dbReference>
<keyword evidence="4 7" id="KW-0547">Nucleotide-binding</keyword>
<keyword evidence="10" id="KW-1185">Reference proteome</keyword>
<sequence>MTEQVGQRVVASRYALLREIGRGGMGVVWLSEDRTIGRQVAIKELHLPDGVVPAEREVFEERVLREARAAGRLNDPGVVTVYDVVRDEGTTYIVMELIEATTLTDLVRDRGPLPQDAVARLAEQLLSALRTAHAAGVVHRDVKPSNIMVLSNGRVKLTDFGIAQSTDDPRLTTSGILVGSPVYMAPERLHGQHADAGSDLWALGAVLFFAVEGYAAFERATAAASMHAILNEVPFLTRCQGPLASVIMGLLNTHPEARPSAEQVAGLLAQVTMTPASGFLAQTAAMTPQATTHYAPHSAPRGRRWGVVTAVALMAAAALFAGGFATRIATEPEPGEGRPAEMDPPLTYGENGYLLELSWSSYPPGGCMASDLTEGRHITESTQVECDQMHVFQVFQTRTFYSSPSESDTWPDIKYPGHDGLVTYTEAVCRMIFDSAVMIPETRKDGLRYRALVPTKDAWEEHRDTHCVLYAADNHQLEKSYLVVE</sequence>
<evidence type="ECO:0000313" key="10">
    <source>
        <dbReference type="Proteomes" id="UP000520767"/>
    </source>
</evidence>
<dbReference type="Proteomes" id="UP000520767">
    <property type="component" value="Unassembled WGS sequence"/>
</dbReference>
<keyword evidence="6 7" id="KW-0067">ATP-binding</keyword>
<dbReference type="AlphaFoldDB" id="A0A7W7VHG4"/>
<accession>A0A7W7VHG4</accession>
<evidence type="ECO:0000313" key="9">
    <source>
        <dbReference type="EMBL" id="MBB4910396.1"/>
    </source>
</evidence>
<evidence type="ECO:0000259" key="8">
    <source>
        <dbReference type="PROSITE" id="PS50011"/>
    </source>
</evidence>
<proteinExistence type="predicted"/>
<keyword evidence="3" id="KW-0808">Transferase</keyword>
<protein>
    <recommendedName>
        <fullName evidence="1">non-specific serine/threonine protein kinase</fullName>
        <ecNumber evidence="1">2.7.11.1</ecNumber>
    </recommendedName>
</protein>
<keyword evidence="5" id="KW-0418">Kinase</keyword>
<dbReference type="GO" id="GO:0004674">
    <property type="term" value="F:protein serine/threonine kinase activity"/>
    <property type="evidence" value="ECO:0007669"/>
    <property type="project" value="UniProtKB-KW"/>
</dbReference>
<name>A0A7W7VHG4_9PSEU</name>
<dbReference type="PROSITE" id="PS00107">
    <property type="entry name" value="PROTEIN_KINASE_ATP"/>
    <property type="match status" value="1"/>
</dbReference>
<evidence type="ECO:0000256" key="4">
    <source>
        <dbReference type="ARBA" id="ARBA00022741"/>
    </source>
</evidence>
<keyword evidence="2" id="KW-0723">Serine/threonine-protein kinase</keyword>
<dbReference type="SMART" id="SM00220">
    <property type="entry name" value="S_TKc"/>
    <property type="match status" value="1"/>
</dbReference>
<dbReference type="EMBL" id="JACHJQ010000007">
    <property type="protein sequence ID" value="MBB4910396.1"/>
    <property type="molecule type" value="Genomic_DNA"/>
</dbReference>
<feature type="binding site" evidence="7">
    <location>
        <position position="43"/>
    </location>
    <ligand>
        <name>ATP</name>
        <dbReference type="ChEBI" id="CHEBI:30616"/>
    </ligand>
</feature>
<comment type="caution">
    <text evidence="9">The sequence shown here is derived from an EMBL/GenBank/DDBJ whole genome shotgun (WGS) entry which is preliminary data.</text>
</comment>
<gene>
    <name evidence="9" type="ORF">FHR82_006654</name>
</gene>
<dbReference type="SUPFAM" id="SSF56112">
    <property type="entry name" value="Protein kinase-like (PK-like)"/>
    <property type="match status" value="1"/>
</dbReference>
<evidence type="ECO:0000256" key="1">
    <source>
        <dbReference type="ARBA" id="ARBA00012513"/>
    </source>
</evidence>
<evidence type="ECO:0000256" key="6">
    <source>
        <dbReference type="ARBA" id="ARBA00022840"/>
    </source>
</evidence>
<dbReference type="GO" id="GO:0005524">
    <property type="term" value="F:ATP binding"/>
    <property type="evidence" value="ECO:0007669"/>
    <property type="project" value="UniProtKB-UniRule"/>
</dbReference>
<evidence type="ECO:0000256" key="2">
    <source>
        <dbReference type="ARBA" id="ARBA00022527"/>
    </source>
</evidence>
<dbReference type="Gene3D" id="1.10.510.10">
    <property type="entry name" value="Transferase(Phosphotransferase) domain 1"/>
    <property type="match status" value="1"/>
</dbReference>
<evidence type="ECO:0000256" key="5">
    <source>
        <dbReference type="ARBA" id="ARBA00022777"/>
    </source>
</evidence>
<evidence type="ECO:0000256" key="3">
    <source>
        <dbReference type="ARBA" id="ARBA00022679"/>
    </source>
</evidence>
<dbReference type="PROSITE" id="PS50011">
    <property type="entry name" value="PROTEIN_KINASE_DOM"/>
    <property type="match status" value="1"/>
</dbReference>
<dbReference type="RefSeq" id="WP_311771374.1">
    <property type="nucleotide sequence ID" value="NZ_JACHJQ010000007.1"/>
</dbReference>
<dbReference type="InterPro" id="IPR017441">
    <property type="entry name" value="Protein_kinase_ATP_BS"/>
</dbReference>
<organism evidence="9 10">
    <name type="scientific">Actinophytocola algeriensis</name>
    <dbReference type="NCBI Taxonomy" id="1768010"/>
    <lineage>
        <taxon>Bacteria</taxon>
        <taxon>Bacillati</taxon>
        <taxon>Actinomycetota</taxon>
        <taxon>Actinomycetes</taxon>
        <taxon>Pseudonocardiales</taxon>
        <taxon>Pseudonocardiaceae</taxon>
    </lineage>
</organism>